<organism evidence="1 2">
    <name type="scientific">Populus tomentosa</name>
    <name type="common">Chinese white poplar</name>
    <dbReference type="NCBI Taxonomy" id="118781"/>
    <lineage>
        <taxon>Eukaryota</taxon>
        <taxon>Viridiplantae</taxon>
        <taxon>Streptophyta</taxon>
        <taxon>Embryophyta</taxon>
        <taxon>Tracheophyta</taxon>
        <taxon>Spermatophyta</taxon>
        <taxon>Magnoliopsida</taxon>
        <taxon>eudicotyledons</taxon>
        <taxon>Gunneridae</taxon>
        <taxon>Pentapetalae</taxon>
        <taxon>rosids</taxon>
        <taxon>fabids</taxon>
        <taxon>Malpighiales</taxon>
        <taxon>Salicaceae</taxon>
        <taxon>Saliceae</taxon>
        <taxon>Populus</taxon>
    </lineage>
</organism>
<dbReference type="OrthoDB" id="1745344at2759"/>
<evidence type="ECO:0000313" key="2">
    <source>
        <dbReference type="Proteomes" id="UP000886885"/>
    </source>
</evidence>
<comment type="caution">
    <text evidence="1">The sequence shown here is derived from an EMBL/GenBank/DDBJ whole genome shotgun (WGS) entry which is preliminary data.</text>
</comment>
<dbReference type="PANTHER" id="PTHR47481">
    <property type="match status" value="1"/>
</dbReference>
<dbReference type="EMBL" id="JAAWWB010000227">
    <property type="protein sequence ID" value="KAG6737062.1"/>
    <property type="molecule type" value="Genomic_DNA"/>
</dbReference>
<accession>A0A8X8C0R9</accession>
<keyword evidence="2" id="KW-1185">Reference proteome</keyword>
<name>A0A8X8C0R9_POPTO</name>
<reference evidence="1" key="1">
    <citation type="journal article" date="2020" name="bioRxiv">
        <title>Hybrid origin of Populus tomentosa Carr. identified through genome sequencing and phylogenomic analysis.</title>
        <authorList>
            <person name="An X."/>
            <person name="Gao K."/>
            <person name="Chen Z."/>
            <person name="Li J."/>
            <person name="Yang X."/>
            <person name="Yang X."/>
            <person name="Zhou J."/>
            <person name="Guo T."/>
            <person name="Zhao T."/>
            <person name="Huang S."/>
            <person name="Miao D."/>
            <person name="Khan W.U."/>
            <person name="Rao P."/>
            <person name="Ye M."/>
            <person name="Lei B."/>
            <person name="Liao W."/>
            <person name="Wang J."/>
            <person name="Ji L."/>
            <person name="Li Y."/>
            <person name="Guo B."/>
            <person name="Mustafa N.S."/>
            <person name="Li S."/>
            <person name="Yun Q."/>
            <person name="Keller S.R."/>
            <person name="Mao J."/>
            <person name="Zhang R."/>
            <person name="Strauss S.H."/>
        </authorList>
    </citation>
    <scope>NUCLEOTIDE SEQUENCE</scope>
    <source>
        <strain evidence="1">GM15</strain>
        <tissue evidence="1">Leaf</tissue>
    </source>
</reference>
<dbReference type="PANTHER" id="PTHR47481:SF22">
    <property type="entry name" value="RETROTRANSPOSON GAG DOMAIN-CONTAINING PROTEIN"/>
    <property type="match status" value="1"/>
</dbReference>
<evidence type="ECO:0008006" key="3">
    <source>
        <dbReference type="Google" id="ProtNLM"/>
    </source>
</evidence>
<dbReference type="Proteomes" id="UP000886885">
    <property type="component" value="Unassembled WGS sequence"/>
</dbReference>
<gene>
    <name evidence="1" type="ORF">POTOM_059960</name>
</gene>
<dbReference type="AlphaFoldDB" id="A0A8X8C0R9"/>
<proteinExistence type="predicted"/>
<protein>
    <recommendedName>
        <fullName evidence="3">Retrotransposon Copia-like N-terminal domain-containing protein</fullName>
    </recommendedName>
</protein>
<evidence type="ECO:0000313" key="1">
    <source>
        <dbReference type="EMBL" id="KAG6737062.1"/>
    </source>
</evidence>
<sequence length="283" mass="31988">MASIPTHQMLNHTLLVKFDRSNYILWRSQIDNIVFANGFEDFIDGTTICPKKELSPGVINPSFVAWRRQDHTILSWIYSSLTPTIIAKIIGYNMSHYAWSALEKTFSSSKARIMQLQLKLQSKKKESLSMIDYIMKVMNLLGGLGSDYNVVVTAINIRDDKISIEAVHSMLLAFEHRLEQKSSIDHISSMFACYASSSNNRDGGRKYNGSRGQIHIPNTSNYTYRGCGCGGRYGYNGRHNSTNSEKPQCQSYGKFGHIVHVCYHQFDISYQNSQKNGTSSLNA</sequence>